<dbReference type="PANTHER" id="PTHR43268">
    <property type="entry name" value="THIOSULFATE SULFURTRANSFERASE/RHODANESE-LIKE DOMAIN-CONTAINING PROTEIN 2"/>
    <property type="match status" value="1"/>
</dbReference>
<dbReference type="InterPro" id="IPR001763">
    <property type="entry name" value="Rhodanese-like_dom"/>
</dbReference>
<evidence type="ECO:0000313" key="3">
    <source>
        <dbReference type="Proteomes" id="UP000685013"/>
    </source>
</evidence>
<organism evidence="2 3">
    <name type="scientific">Cucurbita argyrosperma subsp. sororia</name>
    <dbReference type="NCBI Taxonomy" id="37648"/>
    <lineage>
        <taxon>Eukaryota</taxon>
        <taxon>Viridiplantae</taxon>
        <taxon>Streptophyta</taxon>
        <taxon>Embryophyta</taxon>
        <taxon>Tracheophyta</taxon>
        <taxon>Spermatophyta</taxon>
        <taxon>Magnoliopsida</taxon>
        <taxon>eudicotyledons</taxon>
        <taxon>Gunneridae</taxon>
        <taxon>Pentapetalae</taxon>
        <taxon>rosids</taxon>
        <taxon>fabids</taxon>
        <taxon>Cucurbitales</taxon>
        <taxon>Cucurbitaceae</taxon>
        <taxon>Cucurbiteae</taxon>
        <taxon>Cucurbita</taxon>
    </lineage>
</organism>
<sequence length="438" mass="49895">MQLPLSLTILDGGNAAAMATVTLIHRPTISCTINFSITAIRVPLRHRKWKPRQIAVASSSVTQPNTFLSVSLSNSRPNQEHRRLLPQTSVEDFLVVNFYHFVSIEDPEAEVAKHLYFMRDLDIHGRIYLNEQGINAQYSGPSKDVLAYANWLREDPRFSDILVQVSPAINGHAFPKLKLRYKPSLVQLEGDFSHLPLLDPSKRATPLTPSEWRERLETMNRNKDTKYILLDMRNGYEWDIGHFQGAQRPTVDNFRCTSFGLSQTEDAASDPLANADKEKTEVLMYCTGGIRCDVYSTILRERGFHNLYTLKGGVTNYLKDEGIEQWVGNLFVFDSRLSLPPSAYNPEVESSRTPPFSGNNAFARCYICTSKVSQLRHRNCANLDCNLLFLCCKDCVEELRGCCCTECTSSPRLRPVLAEPQRYQKWHIYRDFGREQAS</sequence>
<comment type="caution">
    <text evidence="2">The sequence shown here is derived from an EMBL/GenBank/DDBJ whole genome shotgun (WGS) entry which is preliminary data.</text>
</comment>
<dbReference type="SMART" id="SM00450">
    <property type="entry name" value="RHOD"/>
    <property type="match status" value="1"/>
</dbReference>
<feature type="non-terminal residue" evidence="2">
    <location>
        <position position="1"/>
    </location>
</feature>
<feature type="domain" description="Rhodanese" evidence="1">
    <location>
        <begin position="223"/>
        <end position="326"/>
    </location>
</feature>
<reference evidence="2 3" key="1">
    <citation type="journal article" date="2021" name="Hortic Res">
        <title>The domestication of Cucurbita argyrosperma as revealed by the genome of its wild relative.</title>
        <authorList>
            <person name="Barrera-Redondo J."/>
            <person name="Sanchez-de la Vega G."/>
            <person name="Aguirre-Liguori J.A."/>
            <person name="Castellanos-Morales G."/>
            <person name="Gutierrez-Guerrero Y.T."/>
            <person name="Aguirre-Dugua X."/>
            <person name="Aguirre-Planter E."/>
            <person name="Tenaillon M.I."/>
            <person name="Lira-Saade R."/>
            <person name="Eguiarte L.E."/>
        </authorList>
    </citation>
    <scope>NUCLEOTIDE SEQUENCE [LARGE SCALE GENOMIC DNA]</scope>
    <source>
        <strain evidence="2">JBR-2021</strain>
    </source>
</reference>
<dbReference type="CDD" id="cd01518">
    <property type="entry name" value="RHOD_YceA"/>
    <property type="match status" value="1"/>
</dbReference>
<proteinExistence type="predicted"/>
<protein>
    <submittedName>
        <fullName evidence="2">Rhodanese-like domain-containing protein 8, chloroplastic</fullName>
    </submittedName>
</protein>
<name>A0AAV6MXT6_9ROSI</name>
<dbReference type="AlphaFoldDB" id="A0AAV6MXT6"/>
<dbReference type="EMBL" id="JAGKQH010000011">
    <property type="protein sequence ID" value="KAG6588358.1"/>
    <property type="molecule type" value="Genomic_DNA"/>
</dbReference>
<dbReference type="InterPro" id="IPR040503">
    <property type="entry name" value="TRHO_N"/>
</dbReference>
<evidence type="ECO:0000259" key="1">
    <source>
        <dbReference type="PROSITE" id="PS50206"/>
    </source>
</evidence>
<accession>A0AAV6MXT6</accession>
<dbReference type="Pfam" id="PF12368">
    <property type="entry name" value="Rhodanese_C"/>
    <property type="match status" value="1"/>
</dbReference>
<dbReference type="Pfam" id="PF00581">
    <property type="entry name" value="Rhodanese"/>
    <property type="match status" value="1"/>
</dbReference>
<dbReference type="InterPro" id="IPR022111">
    <property type="entry name" value="Rhodanese_C"/>
</dbReference>
<gene>
    <name evidence="2" type="primary">STR8</name>
    <name evidence="2" type="ORF">SDJN03_16923</name>
</gene>
<dbReference type="PANTHER" id="PTHR43268:SF3">
    <property type="entry name" value="RHODANESE-LIKE DOMAIN-CONTAINING PROTEIN 7-RELATED"/>
    <property type="match status" value="1"/>
</dbReference>
<dbReference type="Proteomes" id="UP000685013">
    <property type="component" value="Chromosome 11"/>
</dbReference>
<evidence type="ECO:0000313" key="2">
    <source>
        <dbReference type="EMBL" id="KAG6588358.1"/>
    </source>
</evidence>
<dbReference type="PROSITE" id="PS50206">
    <property type="entry name" value="RHODANESE_3"/>
    <property type="match status" value="1"/>
</dbReference>
<keyword evidence="3" id="KW-1185">Reference proteome</keyword>
<dbReference type="Pfam" id="PF17773">
    <property type="entry name" value="UPF0176_N"/>
    <property type="match status" value="1"/>
</dbReference>
<dbReference type="InterPro" id="IPR020936">
    <property type="entry name" value="TrhO"/>
</dbReference>